<keyword evidence="3" id="KW-1185">Reference proteome</keyword>
<dbReference type="AlphaFoldDB" id="A0A1I0HKL9"/>
<evidence type="ECO:0000256" key="1">
    <source>
        <dbReference type="SAM" id="Coils"/>
    </source>
</evidence>
<accession>A0A1I0HKL9</accession>
<sequence>MIPAIIEKLFWNFWDSDTEYQIEENLRDTSTAIRVAKATITRTSNNYREAVIKLFEQRKNIYETTLTKFAATSEKIVLKEREFNQEKFLKLYKTKIDPVCMEVNLSLREKNSGGLLELMVPGGATIKHFQLKRRLKESESDLYEAEAEKEEIKIQCAKVRAVTKELKAFYLVIDTLQKLTDKLIDQVNLIIDEKGSDPSAYTEEDWDTLMHMFNFGKALNDITKTDVFNKNGGINSWFSRYMKAGRELLPSKKSNRKNK</sequence>
<feature type="coiled-coil region" evidence="1">
    <location>
        <begin position="128"/>
        <end position="155"/>
    </location>
</feature>
<keyword evidence="1" id="KW-0175">Coiled coil</keyword>
<proteinExistence type="predicted"/>
<dbReference type="Proteomes" id="UP000199820">
    <property type="component" value="Unassembled WGS sequence"/>
</dbReference>
<dbReference type="EMBL" id="FOIL01000052">
    <property type="protein sequence ID" value="SET84424.1"/>
    <property type="molecule type" value="Genomic_DNA"/>
</dbReference>
<organism evidence="2 3">
    <name type="scientific">[Clostridium] aminophilum</name>
    <dbReference type="NCBI Taxonomy" id="1526"/>
    <lineage>
        <taxon>Bacteria</taxon>
        <taxon>Bacillati</taxon>
        <taxon>Bacillota</taxon>
        <taxon>Clostridia</taxon>
        <taxon>Lachnospirales</taxon>
        <taxon>Lachnospiraceae</taxon>
    </lineage>
</organism>
<evidence type="ECO:0000313" key="3">
    <source>
        <dbReference type="Proteomes" id="UP000199820"/>
    </source>
</evidence>
<name>A0A1I0HKL9_9FIRM</name>
<reference evidence="3" key="1">
    <citation type="submission" date="2016-10" db="EMBL/GenBank/DDBJ databases">
        <authorList>
            <person name="Varghese N."/>
            <person name="Submissions S."/>
        </authorList>
    </citation>
    <scope>NUCLEOTIDE SEQUENCE [LARGE SCALE GENOMIC DNA]</scope>
    <source>
        <strain evidence="3">KH1P1</strain>
    </source>
</reference>
<dbReference type="RefSeq" id="WP_074650228.1">
    <property type="nucleotide sequence ID" value="NZ_FOIL01000052.1"/>
</dbReference>
<protein>
    <submittedName>
        <fullName evidence="2">Uncharacterized protein</fullName>
    </submittedName>
</protein>
<evidence type="ECO:0000313" key="2">
    <source>
        <dbReference type="EMBL" id="SET84424.1"/>
    </source>
</evidence>
<gene>
    <name evidence="2" type="ORF">SAMN04487771_10529</name>
</gene>